<dbReference type="Gene3D" id="1.10.150.130">
    <property type="match status" value="1"/>
</dbReference>
<evidence type="ECO:0000313" key="9">
    <source>
        <dbReference type="Proteomes" id="UP000094609"/>
    </source>
</evidence>
<dbReference type="InterPro" id="IPR013762">
    <property type="entry name" value="Integrase-like_cat_sf"/>
</dbReference>
<feature type="domain" description="Tyr recombinase" evidence="6">
    <location>
        <begin position="179"/>
        <end position="384"/>
    </location>
</feature>
<evidence type="ECO:0000256" key="5">
    <source>
        <dbReference type="PROSITE-ProRule" id="PRU01248"/>
    </source>
</evidence>
<dbReference type="InterPro" id="IPR011010">
    <property type="entry name" value="DNA_brk_join_enz"/>
</dbReference>
<dbReference type="PANTHER" id="PTHR30349">
    <property type="entry name" value="PHAGE INTEGRASE-RELATED"/>
    <property type="match status" value="1"/>
</dbReference>
<evidence type="ECO:0000259" key="6">
    <source>
        <dbReference type="PROSITE" id="PS51898"/>
    </source>
</evidence>
<dbReference type="InterPro" id="IPR044068">
    <property type="entry name" value="CB"/>
</dbReference>
<keyword evidence="4" id="KW-0233">DNA recombination</keyword>
<comment type="similarity">
    <text evidence="1">Belongs to the 'phage' integrase family.</text>
</comment>
<dbReference type="InterPro" id="IPR002104">
    <property type="entry name" value="Integrase_catalytic"/>
</dbReference>
<dbReference type="STRING" id="1193502.SHALO_1007"/>
<accession>A0A1D7TIH3</accession>
<dbReference type="KEGG" id="shal:SHALO_1007"/>
<dbReference type="GO" id="GO:0003677">
    <property type="term" value="F:DNA binding"/>
    <property type="evidence" value="ECO:0007669"/>
    <property type="project" value="UniProtKB-UniRule"/>
</dbReference>
<feature type="domain" description="Core-binding (CB)" evidence="7">
    <location>
        <begin position="73"/>
        <end position="155"/>
    </location>
</feature>
<dbReference type="RefSeq" id="WP_069477632.1">
    <property type="nucleotide sequence ID" value="NZ_CP017111.1"/>
</dbReference>
<evidence type="ECO:0000259" key="7">
    <source>
        <dbReference type="PROSITE" id="PS51900"/>
    </source>
</evidence>
<dbReference type="PROSITE" id="PS51898">
    <property type="entry name" value="TYR_RECOMBINASE"/>
    <property type="match status" value="1"/>
</dbReference>
<reference evidence="9" key="1">
    <citation type="submission" date="2016-08" db="EMBL/GenBank/DDBJ databases">
        <title>Complete genome sequence of the organohalide-respiring Epsilonproteobacterium Sulfurospirillum halorespirans.</title>
        <authorList>
            <person name="Goris T."/>
            <person name="Zimmermann J."/>
            <person name="Schenz B."/>
            <person name="Lemos M."/>
            <person name="Hackermueller J."/>
            <person name="Diekert G."/>
        </authorList>
    </citation>
    <scope>NUCLEOTIDE SEQUENCE [LARGE SCALE GENOMIC DNA]</scope>
    <source>
        <strain>DSM 13726</strain>
        <strain evidence="9">PCE-M2</strain>
    </source>
</reference>
<organism evidence="8 9">
    <name type="scientific">Sulfurospirillum halorespirans DSM 13726</name>
    <dbReference type="NCBI Taxonomy" id="1193502"/>
    <lineage>
        <taxon>Bacteria</taxon>
        <taxon>Pseudomonadati</taxon>
        <taxon>Campylobacterota</taxon>
        <taxon>Epsilonproteobacteria</taxon>
        <taxon>Campylobacterales</taxon>
        <taxon>Sulfurospirillaceae</taxon>
        <taxon>Sulfurospirillum</taxon>
    </lineage>
</organism>
<keyword evidence="3 5" id="KW-0238">DNA-binding</keyword>
<evidence type="ECO:0008006" key="10">
    <source>
        <dbReference type="Google" id="ProtNLM"/>
    </source>
</evidence>
<dbReference type="Gene3D" id="1.10.443.10">
    <property type="entry name" value="Intergrase catalytic core"/>
    <property type="match status" value="1"/>
</dbReference>
<dbReference type="SUPFAM" id="SSF56349">
    <property type="entry name" value="DNA breaking-rejoining enzymes"/>
    <property type="match status" value="1"/>
</dbReference>
<dbReference type="AlphaFoldDB" id="A0A1D7TIH3"/>
<evidence type="ECO:0000256" key="3">
    <source>
        <dbReference type="ARBA" id="ARBA00023125"/>
    </source>
</evidence>
<protein>
    <recommendedName>
        <fullName evidence="10">Integrase</fullName>
    </recommendedName>
</protein>
<proteinExistence type="inferred from homology"/>
<dbReference type="Pfam" id="PF00589">
    <property type="entry name" value="Phage_integrase"/>
    <property type="match status" value="1"/>
</dbReference>
<gene>
    <name evidence="8" type="ORF">SHALO_1007</name>
</gene>
<dbReference type="EMBL" id="CP017111">
    <property type="protein sequence ID" value="AOO64787.1"/>
    <property type="molecule type" value="Genomic_DNA"/>
</dbReference>
<dbReference type="PROSITE" id="PS51900">
    <property type="entry name" value="CB"/>
    <property type="match status" value="1"/>
</dbReference>
<evidence type="ECO:0000256" key="1">
    <source>
        <dbReference type="ARBA" id="ARBA00008857"/>
    </source>
</evidence>
<evidence type="ECO:0000313" key="8">
    <source>
        <dbReference type="EMBL" id="AOO64787.1"/>
    </source>
</evidence>
<keyword evidence="9" id="KW-1185">Reference proteome</keyword>
<dbReference type="InterPro" id="IPR050090">
    <property type="entry name" value="Tyrosine_recombinase_XerCD"/>
</dbReference>
<sequence length="402" mass="47072">MQDIRAIILNRSDRKFWYIRYFVTKADGSISKYEESTGVKKAEKTLAYMQSKFLPAWLARRIEDSKRTMVKSKEFNYFANIFLKNYEVWEDYQNIEYRTNRILAEFGKKDIRTITKLDIKQYLGPLTNVKTGKSLDKSTKNKYLRVFHGIFDVAVDAGLIDRNITFDIKLHERKNRDLEEIRPFSKEEVNLLMIRAQDTQYGSLLHNYLGIAFNEGMSPAEILGLQVGDIDLQRRTIKIRRNVTKSKVKGTKTAYRKRIIPIFTGAMLHIERLVAEARRKHSLWLFSKEDGNNLEDIKDIRGTRQIIKDGKSIKQNTKWYKLLLDCGVEYRDIKNCRHTFAVLALESNAFTPQQIANILGHSDLKMLFEHYAKWLKDKAIDADTSINLYESLINKDYKQVTV</sequence>
<dbReference type="InterPro" id="IPR010998">
    <property type="entry name" value="Integrase_recombinase_N"/>
</dbReference>
<dbReference type="GO" id="GO:0015074">
    <property type="term" value="P:DNA integration"/>
    <property type="evidence" value="ECO:0007669"/>
    <property type="project" value="UniProtKB-KW"/>
</dbReference>
<dbReference type="PANTHER" id="PTHR30349:SF64">
    <property type="entry name" value="PROPHAGE INTEGRASE INTD-RELATED"/>
    <property type="match status" value="1"/>
</dbReference>
<keyword evidence="2" id="KW-0229">DNA integration</keyword>
<dbReference type="Proteomes" id="UP000094609">
    <property type="component" value="Chromosome"/>
</dbReference>
<evidence type="ECO:0000256" key="4">
    <source>
        <dbReference type="ARBA" id="ARBA00023172"/>
    </source>
</evidence>
<name>A0A1D7TIH3_9BACT</name>
<evidence type="ECO:0000256" key="2">
    <source>
        <dbReference type="ARBA" id="ARBA00022908"/>
    </source>
</evidence>
<dbReference type="GO" id="GO:0006310">
    <property type="term" value="P:DNA recombination"/>
    <property type="evidence" value="ECO:0007669"/>
    <property type="project" value="UniProtKB-KW"/>
</dbReference>